<evidence type="ECO:0000256" key="1">
    <source>
        <dbReference type="SAM" id="MobiDB-lite"/>
    </source>
</evidence>
<feature type="signal peptide" evidence="3">
    <location>
        <begin position="1"/>
        <end position="29"/>
    </location>
</feature>
<reference evidence="4" key="1">
    <citation type="submission" date="2022-03" db="EMBL/GenBank/DDBJ databases">
        <authorList>
            <person name="Santos J.D.N."/>
            <person name="Kallscheuer N."/>
            <person name="Jogler C."/>
            <person name="Lage O.M."/>
        </authorList>
    </citation>
    <scope>NUCLEOTIDE SEQUENCE</scope>
    <source>
        <strain evidence="4">M600PL45_2</strain>
    </source>
</reference>
<reference evidence="4" key="2">
    <citation type="journal article" date="2023" name="Int. J. Syst. Evol. Microbiol.">
        <title>Streptomyces marispadix sp. nov., isolated from marine beach sediment of the Northern Coast of Portugal.</title>
        <authorList>
            <person name="dos Santos J.D.N."/>
            <person name="Vitorino I.R."/>
            <person name="Kallscheuer N."/>
            <person name="Srivastava A."/>
            <person name="Krautwurst S."/>
            <person name="Marz M."/>
            <person name="Jogler C."/>
            <person name="Lobo Da Cunha A."/>
            <person name="Catita J."/>
            <person name="Goncalves H."/>
            <person name="Gonzalez I."/>
            <person name="Reyes F."/>
            <person name="Lage O.M."/>
        </authorList>
    </citation>
    <scope>NUCLEOTIDE SEQUENCE</scope>
    <source>
        <strain evidence="4">M600PL45_2</strain>
    </source>
</reference>
<dbReference type="InterPro" id="IPR006311">
    <property type="entry name" value="TAT_signal"/>
</dbReference>
<keyword evidence="2" id="KW-0812">Transmembrane</keyword>
<organism evidence="4 5">
    <name type="scientific">Streptomyces marispadix</name>
    <dbReference type="NCBI Taxonomy" id="2922868"/>
    <lineage>
        <taxon>Bacteria</taxon>
        <taxon>Bacillati</taxon>
        <taxon>Actinomycetota</taxon>
        <taxon>Actinomycetes</taxon>
        <taxon>Kitasatosporales</taxon>
        <taxon>Streptomycetaceae</taxon>
        <taxon>Streptomyces</taxon>
    </lineage>
</organism>
<feature type="chain" id="PRO_5047058875" evidence="3">
    <location>
        <begin position="30"/>
        <end position="123"/>
    </location>
</feature>
<sequence length="123" mass="12194">MSAHRRSLMTATAAGAVLCALWFVPSAKATPEAPGQGRTSAQELGQGQGSGRGAESVPGTDLGSGAASETDWADGRAHASSAAADAGEDGLTSPFVLSSLGLAGTGAVLIVRARRRASYGPRV</sequence>
<keyword evidence="2" id="KW-0472">Membrane</keyword>
<proteinExistence type="predicted"/>
<keyword evidence="3" id="KW-0732">Signal</keyword>
<feature type="region of interest" description="Disordered" evidence="1">
    <location>
        <begin position="29"/>
        <end position="88"/>
    </location>
</feature>
<feature type="transmembrane region" description="Helical" evidence="2">
    <location>
        <begin position="95"/>
        <end position="113"/>
    </location>
</feature>
<gene>
    <name evidence="4" type="ORF">MMA15_18245</name>
</gene>
<evidence type="ECO:0000256" key="3">
    <source>
        <dbReference type="SAM" id="SignalP"/>
    </source>
</evidence>
<dbReference type="PROSITE" id="PS51318">
    <property type="entry name" value="TAT"/>
    <property type="match status" value="1"/>
</dbReference>
<comment type="caution">
    <text evidence="4">The sequence shown here is derived from an EMBL/GenBank/DDBJ whole genome shotgun (WGS) entry which is preliminary data.</text>
</comment>
<dbReference type="EMBL" id="JAKWJU010000002">
    <property type="protein sequence ID" value="MCH6162254.1"/>
    <property type="molecule type" value="Genomic_DNA"/>
</dbReference>
<name>A0ABS9T148_9ACTN</name>
<dbReference type="Proteomes" id="UP001166784">
    <property type="component" value="Unassembled WGS sequence"/>
</dbReference>
<accession>A0ABS9T148</accession>
<keyword evidence="5" id="KW-1185">Reference proteome</keyword>
<evidence type="ECO:0000313" key="4">
    <source>
        <dbReference type="EMBL" id="MCH6162254.1"/>
    </source>
</evidence>
<evidence type="ECO:0000313" key="5">
    <source>
        <dbReference type="Proteomes" id="UP001166784"/>
    </source>
</evidence>
<protein>
    <submittedName>
        <fullName evidence="4">Uncharacterized protein</fullName>
    </submittedName>
</protein>
<keyword evidence="2" id="KW-1133">Transmembrane helix</keyword>
<evidence type="ECO:0000256" key="2">
    <source>
        <dbReference type="SAM" id="Phobius"/>
    </source>
</evidence>